<dbReference type="STRING" id="59729.ENSTGUP00000009551"/>
<keyword evidence="5" id="KW-0966">Cell projection</keyword>
<evidence type="ECO:0000313" key="8">
    <source>
        <dbReference type="Proteomes" id="UP000007754"/>
    </source>
</evidence>
<proteinExistence type="predicted"/>
<evidence type="ECO:0000256" key="1">
    <source>
        <dbReference type="ARBA" id="ARBA00004138"/>
    </source>
</evidence>
<reference evidence="7" key="2">
    <citation type="submission" date="2025-08" db="UniProtKB">
        <authorList>
            <consortium name="Ensembl"/>
        </authorList>
    </citation>
    <scope>IDENTIFICATION</scope>
</reference>
<reference evidence="7" key="3">
    <citation type="submission" date="2025-09" db="UniProtKB">
        <authorList>
            <consortium name="Ensembl"/>
        </authorList>
    </citation>
    <scope>IDENTIFICATION</scope>
</reference>
<dbReference type="InterPro" id="IPR013783">
    <property type="entry name" value="Ig-like_fold"/>
</dbReference>
<evidence type="ECO:0000256" key="2">
    <source>
        <dbReference type="ARBA" id="ARBA00004496"/>
    </source>
</evidence>
<dbReference type="PANTHER" id="PTHR23053">
    <property type="entry name" value="DLEC1 DELETED IN LUNG AND ESOPHAGEAL CANCER 1"/>
    <property type="match status" value="1"/>
</dbReference>
<name>H0ZG39_TAEGU</name>
<accession>H0ZG39</accession>
<dbReference type="GO" id="GO:0005930">
    <property type="term" value="C:axoneme"/>
    <property type="evidence" value="ECO:0007669"/>
    <property type="project" value="TreeGrafter"/>
</dbReference>
<dbReference type="InParanoid" id="H0ZG39"/>
<dbReference type="HOGENOM" id="CLU_006718_0_0_1"/>
<evidence type="ECO:0000256" key="3">
    <source>
        <dbReference type="ARBA" id="ARBA00022490"/>
    </source>
</evidence>
<dbReference type="AlphaFoldDB" id="H0ZG39"/>
<keyword evidence="4" id="KW-0969">Cilium</keyword>
<organism evidence="7 8">
    <name type="scientific">Taeniopygia guttata</name>
    <name type="common">Zebra finch</name>
    <name type="synonym">Poephila guttata</name>
    <dbReference type="NCBI Taxonomy" id="59729"/>
    <lineage>
        <taxon>Eukaryota</taxon>
        <taxon>Metazoa</taxon>
        <taxon>Chordata</taxon>
        <taxon>Craniata</taxon>
        <taxon>Vertebrata</taxon>
        <taxon>Euteleostomi</taxon>
        <taxon>Archelosauria</taxon>
        <taxon>Archosauria</taxon>
        <taxon>Dinosauria</taxon>
        <taxon>Saurischia</taxon>
        <taxon>Theropoda</taxon>
        <taxon>Coelurosauria</taxon>
        <taxon>Aves</taxon>
        <taxon>Neognathae</taxon>
        <taxon>Neoaves</taxon>
        <taxon>Telluraves</taxon>
        <taxon>Australaves</taxon>
        <taxon>Passeriformes</taxon>
        <taxon>Passeroidea</taxon>
        <taxon>Estrildidae</taxon>
        <taxon>Estrildinae</taxon>
        <taxon>Taeniopygia</taxon>
    </lineage>
</organism>
<protein>
    <recommendedName>
        <fullName evidence="6">HYDIN/VesB/CFA65-like Ig-like domain-containing protein</fullName>
    </recommendedName>
</protein>
<reference evidence="7 8" key="1">
    <citation type="journal article" date="2010" name="Nature">
        <title>The genome of a songbird.</title>
        <authorList>
            <person name="Warren W.C."/>
            <person name="Clayton D.F."/>
            <person name="Ellegren H."/>
            <person name="Arnold A.P."/>
            <person name="Hillier L.W."/>
            <person name="Kunstner A."/>
            <person name="Searle S."/>
            <person name="White S."/>
            <person name="Vilella A.J."/>
            <person name="Fairley S."/>
            <person name="Heger A."/>
            <person name="Kong L."/>
            <person name="Ponting C.P."/>
            <person name="Jarvis E.D."/>
            <person name="Mello C.V."/>
            <person name="Minx P."/>
            <person name="Lovell P."/>
            <person name="Velho T.A."/>
            <person name="Ferris M."/>
            <person name="Balakrishnan C.N."/>
            <person name="Sinha S."/>
            <person name="Blatti C."/>
            <person name="London S.E."/>
            <person name="Li Y."/>
            <person name="Lin Y.C."/>
            <person name="George J."/>
            <person name="Sweedler J."/>
            <person name="Southey B."/>
            <person name="Gunaratne P."/>
            <person name="Watson M."/>
            <person name="Nam K."/>
            <person name="Backstrom N."/>
            <person name="Smeds L."/>
            <person name="Nabholz B."/>
            <person name="Itoh Y."/>
            <person name="Whitney O."/>
            <person name="Pfenning A.R."/>
            <person name="Howard J."/>
            <person name="Volker M."/>
            <person name="Skinner B.M."/>
            <person name="Griffin D.K."/>
            <person name="Ye L."/>
            <person name="McLaren W.M."/>
            <person name="Flicek P."/>
            <person name="Quesada V."/>
            <person name="Velasco G."/>
            <person name="Lopez-Otin C."/>
            <person name="Puente X.S."/>
            <person name="Olender T."/>
            <person name="Lancet D."/>
            <person name="Smit A.F."/>
            <person name="Hubley R."/>
            <person name="Konkel M.K."/>
            <person name="Walker J.A."/>
            <person name="Batzer M.A."/>
            <person name="Gu W."/>
            <person name="Pollock D.D."/>
            <person name="Chen L."/>
            <person name="Cheng Z."/>
            <person name="Eichler E.E."/>
            <person name="Stapley J."/>
            <person name="Slate J."/>
            <person name="Ekblom R."/>
            <person name="Birkhead T."/>
            <person name="Burke T."/>
            <person name="Burt D."/>
            <person name="Scharff C."/>
            <person name="Adam I."/>
            <person name="Richard H."/>
            <person name="Sultan M."/>
            <person name="Soldatov A."/>
            <person name="Lehrach H."/>
            <person name="Edwards S.V."/>
            <person name="Yang S.P."/>
            <person name="Li X."/>
            <person name="Graves T."/>
            <person name="Fulton L."/>
            <person name="Nelson J."/>
            <person name="Chinwalla A."/>
            <person name="Hou S."/>
            <person name="Mardis E.R."/>
            <person name="Wilson R.K."/>
        </authorList>
    </citation>
    <scope>NUCLEOTIDE SEQUENCE [LARGE SCALE GENOMIC DNA]</scope>
</reference>
<sequence length="785" mass="87352">MASGFLKKTPAPRFLLRERLKPDTVSSHWGCVKAGNSPRVPPFPAPVVSSAVKLQTPSPPLCALLLALGGAVWCSREGCVMFEGQSRILPGSETLNKCFFPFPFLTPSAFRKEMSLSTKQLLARAKNLSLPLIVQPQDKHETSHHKLSAPVPEQSSFQPCPPEVVFQNYTPGEVCEVPVVLRNRDKVPRMMKVTLESSPYFQLVGPNDVYRKVPPGLSVTVRILFSPEQNKDYFHQLLCTTEREGLIVPIRAIGARAILDFPDELDFSKCPVKYSSEKTLLVRNVGNRAAHYQLSTQSPFSVLPAMGALGIGDATQVTVGFQPLKTGDFSASLVVHYDTGEDTHTSLHGRAADAHIRLDKYTVSFEKTYVSLSNRTAVRIHNMSDITACFQWKAVDSGQEEDQLEQYHRMYQQQKEKFYDFLKEWGVDSTHRERFALLTHSLQNEMAKVREDPMVLSDGIFSLEPKEGEIRPNFWAEISVFFKPQEARVYEQAVYCDISGRENRLPLFLTGEGLGPQLHSYFEELNIGEVSIRVTHRYKAVLLNKGPIEASFSLIPPSTAMGSFFTFLPQEGIVAPHGLQVIRISFCPTMLGEFEEQFCFHVHKSPKPVTLTIRGSVMGPTFHFDVPALHFGDVSCGFPRTLKCRLSNTSLIPMVFKLSIPGDGRGEPSVDVSVKIPNPSSQVWRKEAQVPIRPREFSISPCSGSIRALGAQDIKVTLCSNTVGDYELELVLEVDDVAKAAFALPLTARYQHFSCTCLSFLVHPSTLPGCSSRGGVLLHELDLPI</sequence>
<dbReference type="GO" id="GO:0003341">
    <property type="term" value="P:cilium movement"/>
    <property type="evidence" value="ECO:0007669"/>
    <property type="project" value="TreeGrafter"/>
</dbReference>
<evidence type="ECO:0000256" key="4">
    <source>
        <dbReference type="ARBA" id="ARBA00023069"/>
    </source>
</evidence>
<dbReference type="GO" id="GO:1904158">
    <property type="term" value="P:axonemal central apparatus assembly"/>
    <property type="evidence" value="ECO:0007669"/>
    <property type="project" value="TreeGrafter"/>
</dbReference>
<evidence type="ECO:0000259" key="6">
    <source>
        <dbReference type="Pfam" id="PF22544"/>
    </source>
</evidence>
<feature type="domain" description="HYDIN/VesB/CFA65-like Ig-like" evidence="6">
    <location>
        <begin position="257"/>
        <end position="349"/>
    </location>
</feature>
<dbReference type="InterPro" id="IPR053879">
    <property type="entry name" value="HYDIN_VesB_CFA65-like_Ig"/>
</dbReference>
<evidence type="ECO:0000313" key="7">
    <source>
        <dbReference type="Ensembl" id="ENSTGUP00000009551.2"/>
    </source>
</evidence>
<dbReference type="OMA" id="AMSEVNI"/>
<feature type="domain" description="HYDIN/VesB/CFA65-like Ig-like" evidence="6">
    <location>
        <begin position="516"/>
        <end position="615"/>
    </location>
</feature>
<dbReference type="InterPro" id="IPR033305">
    <property type="entry name" value="Hydin-like"/>
</dbReference>
<dbReference type="Proteomes" id="UP000007754">
    <property type="component" value="Chromosome 11"/>
</dbReference>
<dbReference type="Ensembl" id="ENSTGUT00000009653.2">
    <property type="protein sequence ID" value="ENSTGUP00000009551.2"/>
    <property type="gene ID" value="ENSTGUG00000009256.2"/>
</dbReference>
<evidence type="ECO:0000256" key="5">
    <source>
        <dbReference type="ARBA" id="ARBA00023273"/>
    </source>
</evidence>
<comment type="subcellular location">
    <subcellularLocation>
        <location evidence="1">Cell projection</location>
        <location evidence="1">Cilium</location>
    </subcellularLocation>
    <subcellularLocation>
        <location evidence="2">Cytoplasm</location>
    </subcellularLocation>
</comment>
<dbReference type="Pfam" id="PF22544">
    <property type="entry name" value="HYDIN_VesB_CFA65-like_Ig"/>
    <property type="match status" value="2"/>
</dbReference>
<dbReference type="PANTHER" id="PTHR23053:SF0">
    <property type="entry name" value="HYDROCEPHALUS-INDUCING PROTEIN HOMOLOG"/>
    <property type="match status" value="1"/>
</dbReference>
<dbReference type="Gene3D" id="2.60.40.10">
    <property type="entry name" value="Immunoglobulins"/>
    <property type="match status" value="5"/>
</dbReference>
<keyword evidence="8" id="KW-1185">Reference proteome</keyword>
<keyword evidence="3" id="KW-0963">Cytoplasm</keyword>
<dbReference type="GeneTree" id="ENSGT00940000163228"/>